<dbReference type="AlphaFoldDB" id="A0A1E3H212"/>
<evidence type="ECO:0000313" key="7">
    <source>
        <dbReference type="EMBL" id="ODN70357.1"/>
    </source>
</evidence>
<dbReference type="Gene3D" id="3.40.190.10">
    <property type="entry name" value="Periplasmic binding protein-like II"/>
    <property type="match status" value="1"/>
</dbReference>
<dbReference type="InterPro" id="IPR023765">
    <property type="entry name" value="SBP_5_CS"/>
</dbReference>
<gene>
    <name evidence="7" type="primary">dppA_1</name>
    <name evidence="7" type="ORF">A6302_02335</name>
</gene>
<evidence type="ECO:0000256" key="3">
    <source>
        <dbReference type="ARBA" id="ARBA00022448"/>
    </source>
</evidence>
<feature type="domain" description="Solute-binding protein family 5" evidence="6">
    <location>
        <begin position="92"/>
        <end position="206"/>
    </location>
</feature>
<organism evidence="7 8">
    <name type="scientific">Methylobrevis pamukkalensis</name>
    <dbReference type="NCBI Taxonomy" id="1439726"/>
    <lineage>
        <taxon>Bacteria</taxon>
        <taxon>Pseudomonadati</taxon>
        <taxon>Pseudomonadota</taxon>
        <taxon>Alphaproteobacteria</taxon>
        <taxon>Hyphomicrobiales</taxon>
        <taxon>Pleomorphomonadaceae</taxon>
        <taxon>Methylobrevis</taxon>
    </lineage>
</organism>
<dbReference type="PROSITE" id="PS01040">
    <property type="entry name" value="SBP_BACTERIAL_5"/>
    <property type="match status" value="1"/>
</dbReference>
<keyword evidence="4 5" id="KW-0732">Signal</keyword>
<dbReference type="RefSeq" id="WP_280939075.1">
    <property type="nucleotide sequence ID" value="NZ_MCRJ01000053.1"/>
</dbReference>
<dbReference type="InterPro" id="IPR000914">
    <property type="entry name" value="SBP_5_dom"/>
</dbReference>
<evidence type="ECO:0000259" key="6">
    <source>
        <dbReference type="Pfam" id="PF00496"/>
    </source>
</evidence>
<keyword evidence="8" id="KW-1185">Reference proteome</keyword>
<dbReference type="GO" id="GO:1904680">
    <property type="term" value="F:peptide transmembrane transporter activity"/>
    <property type="evidence" value="ECO:0007669"/>
    <property type="project" value="TreeGrafter"/>
</dbReference>
<dbReference type="InterPro" id="IPR039424">
    <property type="entry name" value="SBP_5"/>
</dbReference>
<feature type="chain" id="PRO_5009128894" evidence="5">
    <location>
        <begin position="32"/>
        <end position="225"/>
    </location>
</feature>
<dbReference type="Pfam" id="PF00496">
    <property type="entry name" value="SBP_bac_5"/>
    <property type="match status" value="1"/>
</dbReference>
<dbReference type="SUPFAM" id="SSF53850">
    <property type="entry name" value="Periplasmic binding protein-like II"/>
    <property type="match status" value="1"/>
</dbReference>
<sequence>MLNFTHRPTGRRAGLALLAAALLGHTSLAHAQEDRAALMEAHRGGTLVLSAVAAAGTIDPMVNYTAQFWQVFQMTYDGLLKFKQASRTEGFQIVPSLAEALPEAENDGKTYVFKLRKGIKFSNGKELTASDVVASFQRIFKISSPTSGSFYNGIVGADACIAAPADCTLEGGVIGDDAAGTVTINLTQPDAEFFAKIAVPHASIVPAGTPATDAAPVPCPAPAPT</sequence>
<comment type="subcellular location">
    <subcellularLocation>
        <location evidence="1">Periplasm</location>
    </subcellularLocation>
</comment>
<feature type="signal peptide" evidence="5">
    <location>
        <begin position="1"/>
        <end position="31"/>
    </location>
</feature>
<dbReference type="PANTHER" id="PTHR30290">
    <property type="entry name" value="PERIPLASMIC BINDING COMPONENT OF ABC TRANSPORTER"/>
    <property type="match status" value="1"/>
</dbReference>
<dbReference type="PANTHER" id="PTHR30290:SF9">
    <property type="entry name" value="OLIGOPEPTIDE-BINDING PROTEIN APPA"/>
    <property type="match status" value="1"/>
</dbReference>
<evidence type="ECO:0000256" key="5">
    <source>
        <dbReference type="SAM" id="SignalP"/>
    </source>
</evidence>
<evidence type="ECO:0000256" key="2">
    <source>
        <dbReference type="ARBA" id="ARBA00005695"/>
    </source>
</evidence>
<comment type="similarity">
    <text evidence="2">Belongs to the bacterial solute-binding protein 5 family.</text>
</comment>
<dbReference type="EMBL" id="MCRJ01000053">
    <property type="protein sequence ID" value="ODN70357.1"/>
    <property type="molecule type" value="Genomic_DNA"/>
</dbReference>
<evidence type="ECO:0000313" key="8">
    <source>
        <dbReference type="Proteomes" id="UP000094622"/>
    </source>
</evidence>
<evidence type="ECO:0000256" key="4">
    <source>
        <dbReference type="ARBA" id="ARBA00022729"/>
    </source>
</evidence>
<dbReference type="GO" id="GO:0015833">
    <property type="term" value="P:peptide transport"/>
    <property type="evidence" value="ECO:0007669"/>
    <property type="project" value="TreeGrafter"/>
</dbReference>
<dbReference type="PATRIC" id="fig|1439726.3.peg.2457"/>
<accession>A0A1E3H212</accession>
<name>A0A1E3H212_9HYPH</name>
<keyword evidence="3" id="KW-0813">Transport</keyword>
<comment type="caution">
    <text evidence="7">The sequence shown here is derived from an EMBL/GenBank/DDBJ whole genome shotgun (WGS) entry which is preliminary data.</text>
</comment>
<evidence type="ECO:0000256" key="1">
    <source>
        <dbReference type="ARBA" id="ARBA00004418"/>
    </source>
</evidence>
<dbReference type="Proteomes" id="UP000094622">
    <property type="component" value="Unassembled WGS sequence"/>
</dbReference>
<protein>
    <submittedName>
        <fullName evidence="7">Periplasmic dipeptide transport protein</fullName>
    </submittedName>
</protein>
<proteinExistence type="inferred from homology"/>
<reference evidence="7 8" key="1">
    <citation type="submission" date="2016-07" db="EMBL/GenBank/DDBJ databases">
        <title>Draft Genome Sequence of Methylobrevis pamukkalensis PK2.</title>
        <authorList>
            <person name="Vasilenko O.V."/>
            <person name="Doronina N.V."/>
            <person name="Shmareva M.N."/>
            <person name="Tarlachkov S.V."/>
            <person name="Mustakhimov I."/>
            <person name="Trotsenko Y.A."/>
        </authorList>
    </citation>
    <scope>NUCLEOTIDE SEQUENCE [LARGE SCALE GENOMIC DNA]</scope>
    <source>
        <strain evidence="7 8">PK2</strain>
    </source>
</reference>